<evidence type="ECO:0000313" key="4">
    <source>
        <dbReference type="Proteomes" id="UP000180166"/>
    </source>
</evidence>
<organism evidence="3 4">
    <name type="scientific">Nocardia seriolae</name>
    <dbReference type="NCBI Taxonomy" id="37332"/>
    <lineage>
        <taxon>Bacteria</taxon>
        <taxon>Bacillati</taxon>
        <taxon>Actinomycetota</taxon>
        <taxon>Actinomycetes</taxon>
        <taxon>Mycobacteriales</taxon>
        <taxon>Nocardiaceae</taxon>
        <taxon>Nocardia</taxon>
    </lineage>
</organism>
<dbReference type="InterPro" id="IPR003346">
    <property type="entry name" value="Transposase_20"/>
</dbReference>
<dbReference type="PANTHER" id="PTHR33055">
    <property type="entry name" value="TRANSPOSASE FOR INSERTION SEQUENCE ELEMENT IS1111A"/>
    <property type="match status" value="1"/>
</dbReference>
<dbReference type="InterPro" id="IPR002525">
    <property type="entry name" value="Transp_IS110-like_N"/>
</dbReference>
<dbReference type="InterPro" id="IPR047650">
    <property type="entry name" value="Transpos_IS110"/>
</dbReference>
<reference evidence="3 4" key="1">
    <citation type="submission" date="2016-10" db="EMBL/GenBank/DDBJ databases">
        <title>Genome sequence of Nocardia seriolae strain EM150506, isolated from Anguila japonica.</title>
        <authorList>
            <person name="Han H.-J."/>
        </authorList>
    </citation>
    <scope>NUCLEOTIDE SEQUENCE [LARGE SCALE GENOMIC DNA]</scope>
    <source>
        <strain evidence="3 4">EM150506</strain>
    </source>
</reference>
<evidence type="ECO:0000259" key="1">
    <source>
        <dbReference type="Pfam" id="PF01548"/>
    </source>
</evidence>
<accession>A0ABC8AZ17</accession>
<dbReference type="Pfam" id="PF02371">
    <property type="entry name" value="Transposase_20"/>
    <property type="match status" value="1"/>
</dbReference>
<feature type="domain" description="Transposase IS110-like N-terminal" evidence="1">
    <location>
        <begin position="25"/>
        <end position="179"/>
    </location>
</feature>
<evidence type="ECO:0000259" key="2">
    <source>
        <dbReference type="Pfam" id="PF02371"/>
    </source>
</evidence>
<dbReference type="KEGG" id="nsr:NS506_05508"/>
<dbReference type="Proteomes" id="UP000180166">
    <property type="component" value="Chromosome"/>
</dbReference>
<dbReference type="AlphaFoldDB" id="A0ABC8AZ17"/>
<dbReference type="PANTHER" id="PTHR33055:SF3">
    <property type="entry name" value="PUTATIVE TRANSPOSASE FOR IS117-RELATED"/>
    <property type="match status" value="1"/>
</dbReference>
<sequence length="422" mass="45387">MAGLSTGFGCVNGSARVALRQKIWIGIDVGRIGHHVCVVDENGKVCWSGKLANDQRAIEAVIDRARKTGIESQWAIELTSPLAALLITVLLAAGESVVYVPGRMVATMTGVFRGEGKTDAKDAHVIADTARMRGDLQPVTAPDELVAELTQLSSYRSDLMGDWVRGVNQLRAMLGAIFPALEAAFDYSARSPLILVAGMCTPAEIGDAGIDGVTAHLTENGAWRKGIDAMAAAAVAAAGTQDIAVPGEATTAILIKRLAVKLLELDREIKDLDKQITARFREHPQAAIIELLPGMGPHLGTEFLVSTGGDAVAEFHTPGRLASYAGLVPVPRDSGRISGNLHRPKRYNRRLRRVFFMAALSSIKNEGPSRTFYQRKRTERLIHTQALLASARRLVDVLWALLRDNRPFDTKPPSITGVPAAA</sequence>
<feature type="domain" description="Transposase IS116/IS110/IS902 C-terminal" evidence="2">
    <location>
        <begin position="287"/>
        <end position="374"/>
    </location>
</feature>
<evidence type="ECO:0000313" key="3">
    <source>
        <dbReference type="EMBL" id="APA99554.1"/>
    </source>
</evidence>
<dbReference type="EMBL" id="CP017839">
    <property type="protein sequence ID" value="APA99554.1"/>
    <property type="molecule type" value="Genomic_DNA"/>
</dbReference>
<proteinExistence type="predicted"/>
<protein>
    <submittedName>
        <fullName evidence="3">Insertion element IS900 uncharacterized 42 kDa protein</fullName>
    </submittedName>
</protein>
<gene>
    <name evidence="3" type="ORF">NS506_05508</name>
</gene>
<dbReference type="Pfam" id="PF01548">
    <property type="entry name" value="DEDD_Tnp_IS110"/>
    <property type="match status" value="1"/>
</dbReference>
<name>A0ABC8AZ17_9NOCA</name>
<dbReference type="NCBIfam" id="NF033542">
    <property type="entry name" value="transpos_IS110"/>
    <property type="match status" value="1"/>
</dbReference>